<dbReference type="AlphaFoldDB" id="A0A916SLN0"/>
<dbReference type="InterPro" id="IPR011010">
    <property type="entry name" value="DNA_brk_join_enz"/>
</dbReference>
<dbReference type="PANTHER" id="PTHR30629">
    <property type="entry name" value="PROPHAGE INTEGRASE"/>
    <property type="match status" value="1"/>
</dbReference>
<reference evidence="5" key="1">
    <citation type="journal article" date="2014" name="Int. J. Syst. Evol. Microbiol.">
        <title>Complete genome sequence of Corynebacterium casei LMG S-19264T (=DSM 44701T), isolated from a smear-ripened cheese.</title>
        <authorList>
            <consortium name="US DOE Joint Genome Institute (JGI-PGF)"/>
            <person name="Walter F."/>
            <person name="Albersmeier A."/>
            <person name="Kalinowski J."/>
            <person name="Ruckert C."/>
        </authorList>
    </citation>
    <scope>NUCLEOTIDE SEQUENCE</scope>
    <source>
        <strain evidence="5">CGMCC 1.15322</strain>
    </source>
</reference>
<organism evidence="5 6">
    <name type="scientific">Polaromonas eurypsychrophila</name>
    <dbReference type="NCBI Taxonomy" id="1614635"/>
    <lineage>
        <taxon>Bacteria</taxon>
        <taxon>Pseudomonadati</taxon>
        <taxon>Pseudomonadota</taxon>
        <taxon>Betaproteobacteria</taxon>
        <taxon>Burkholderiales</taxon>
        <taxon>Comamonadaceae</taxon>
        <taxon>Polaromonas</taxon>
    </lineage>
</organism>
<comment type="caution">
    <text evidence="5">The sequence shown here is derived from an EMBL/GenBank/DDBJ whole genome shotgun (WGS) entry which is preliminary data.</text>
</comment>
<comment type="similarity">
    <text evidence="1">Belongs to the 'phage' integrase family.</text>
</comment>
<dbReference type="EMBL" id="BMIG01000009">
    <property type="protein sequence ID" value="GGB03610.1"/>
    <property type="molecule type" value="Genomic_DNA"/>
</dbReference>
<name>A0A916SLN0_9BURK</name>
<evidence type="ECO:0000256" key="1">
    <source>
        <dbReference type="ARBA" id="ARBA00008857"/>
    </source>
</evidence>
<dbReference type="Gene3D" id="1.10.150.130">
    <property type="match status" value="1"/>
</dbReference>
<keyword evidence="3" id="KW-0238">DNA-binding</keyword>
<dbReference type="InterPro" id="IPR050808">
    <property type="entry name" value="Phage_Integrase"/>
</dbReference>
<sequence length="439" mass="47593">MSAVKTIGQVINELIPGKFANLGKVLPSGSLEVRRLKSRAVLFYWRSTIGGKTERVTIGHYDSDASPKALKPTIKGYSIAAAMRAAETLAQKHQDNKPAGGYPALVAAQKESKQKAAADKHEAAKQTLQNLLNDYCHHLEALGRVAFKDARSIFKLHVIEAWPKIAALPANEVTGEQIADMMRRVLELGKGRTANKLRSYVRAAYQTARAARSKASIPVHFKAYNVVTNPAADTEPDESQNKADKNPLTVDQLRTYWNAIKAAPGFRGAVLRLHLLTGGQRIEQLVNLLSSNVTGDSILLYDGKGRPGKPPRPHTVPLIQTAAAALLDCKPQGHFALSTDGGKTHLGAVTLSAWAVEAAADIPDFQAKRIRSGVETLLASVGVSTEIRGRLQSHGIAGVQARHYDGHDYLAEKRKALETLHKLLNQKPASNVTPIKKRA</sequence>
<keyword evidence="6" id="KW-1185">Reference proteome</keyword>
<dbReference type="RefSeq" id="WP_229676331.1">
    <property type="nucleotide sequence ID" value="NZ_BMIG01000009.1"/>
</dbReference>
<dbReference type="GO" id="GO:0003677">
    <property type="term" value="F:DNA binding"/>
    <property type="evidence" value="ECO:0007669"/>
    <property type="project" value="UniProtKB-KW"/>
</dbReference>
<keyword evidence="2" id="KW-0229">DNA integration</keyword>
<protein>
    <submittedName>
        <fullName evidence="5">Phage integrase/recombinase</fullName>
    </submittedName>
</protein>
<proteinExistence type="inferred from homology"/>
<evidence type="ECO:0000313" key="6">
    <source>
        <dbReference type="Proteomes" id="UP000620596"/>
    </source>
</evidence>
<evidence type="ECO:0000256" key="3">
    <source>
        <dbReference type="ARBA" id="ARBA00023125"/>
    </source>
</evidence>
<dbReference type="Gene3D" id="1.10.443.10">
    <property type="entry name" value="Intergrase catalytic core"/>
    <property type="match status" value="1"/>
</dbReference>
<gene>
    <name evidence="5" type="ORF">GCM10011496_25710</name>
</gene>
<dbReference type="SUPFAM" id="SSF56349">
    <property type="entry name" value="DNA breaking-rejoining enzymes"/>
    <property type="match status" value="1"/>
</dbReference>
<dbReference type="GO" id="GO:0015074">
    <property type="term" value="P:DNA integration"/>
    <property type="evidence" value="ECO:0007669"/>
    <property type="project" value="UniProtKB-KW"/>
</dbReference>
<dbReference type="InterPro" id="IPR010998">
    <property type="entry name" value="Integrase_recombinase_N"/>
</dbReference>
<keyword evidence="4" id="KW-0233">DNA recombination</keyword>
<evidence type="ECO:0000313" key="5">
    <source>
        <dbReference type="EMBL" id="GGB03610.1"/>
    </source>
</evidence>
<dbReference type="PANTHER" id="PTHR30629:SF2">
    <property type="entry name" value="PROPHAGE INTEGRASE INTS-RELATED"/>
    <property type="match status" value="1"/>
</dbReference>
<reference evidence="5" key="2">
    <citation type="submission" date="2020-09" db="EMBL/GenBank/DDBJ databases">
        <authorList>
            <person name="Sun Q."/>
            <person name="Zhou Y."/>
        </authorList>
    </citation>
    <scope>NUCLEOTIDE SEQUENCE</scope>
    <source>
        <strain evidence="5">CGMCC 1.15322</strain>
    </source>
</reference>
<evidence type="ECO:0000256" key="4">
    <source>
        <dbReference type="ARBA" id="ARBA00023172"/>
    </source>
</evidence>
<dbReference type="GO" id="GO:0006310">
    <property type="term" value="P:DNA recombination"/>
    <property type="evidence" value="ECO:0007669"/>
    <property type="project" value="UniProtKB-KW"/>
</dbReference>
<dbReference type="Proteomes" id="UP000620596">
    <property type="component" value="Unassembled WGS sequence"/>
</dbReference>
<accession>A0A916SLN0</accession>
<evidence type="ECO:0000256" key="2">
    <source>
        <dbReference type="ARBA" id="ARBA00022908"/>
    </source>
</evidence>
<dbReference type="InterPro" id="IPR013762">
    <property type="entry name" value="Integrase-like_cat_sf"/>
</dbReference>